<evidence type="ECO:0000256" key="1">
    <source>
        <dbReference type="ARBA" id="ARBA00001947"/>
    </source>
</evidence>
<keyword evidence="5" id="KW-0862">Zinc</keyword>
<keyword evidence="4" id="KW-0479">Metal-binding</keyword>
<keyword evidence="6" id="KW-0456">Lyase</keyword>
<evidence type="ECO:0000259" key="8">
    <source>
        <dbReference type="PROSITE" id="PS51144"/>
    </source>
</evidence>
<dbReference type="PANTHER" id="PTHR18952">
    <property type="entry name" value="CARBONIC ANHYDRASE"/>
    <property type="match status" value="1"/>
</dbReference>
<dbReference type="GO" id="GO:0008270">
    <property type="term" value="F:zinc ion binding"/>
    <property type="evidence" value="ECO:0007669"/>
    <property type="project" value="InterPro"/>
</dbReference>
<dbReference type="Pfam" id="PF00194">
    <property type="entry name" value="Carb_anhydrase"/>
    <property type="match status" value="1"/>
</dbReference>
<dbReference type="OrthoDB" id="429145at2759"/>
<dbReference type="Gene3D" id="3.10.200.10">
    <property type="entry name" value="Alpha carbonic anhydrase"/>
    <property type="match status" value="1"/>
</dbReference>
<accession>A0A8X7CRU5</accession>
<comment type="similarity">
    <text evidence="2">Belongs to the alpha-carbonic anhydrase family.</text>
</comment>
<dbReference type="InterPro" id="IPR001148">
    <property type="entry name" value="CA_dom"/>
</dbReference>
<dbReference type="InterPro" id="IPR036398">
    <property type="entry name" value="CA_dom_sf"/>
</dbReference>
<dbReference type="AlphaFoldDB" id="A0A8X7CRU5"/>
<proteinExistence type="inferred from homology"/>
<comment type="catalytic activity">
    <reaction evidence="7">
        <text>hydrogencarbonate + H(+) = CO2 + H2O</text>
        <dbReference type="Rhea" id="RHEA:10748"/>
        <dbReference type="ChEBI" id="CHEBI:15377"/>
        <dbReference type="ChEBI" id="CHEBI:15378"/>
        <dbReference type="ChEBI" id="CHEBI:16526"/>
        <dbReference type="ChEBI" id="CHEBI:17544"/>
        <dbReference type="EC" id="4.2.1.1"/>
    </reaction>
</comment>
<feature type="domain" description="Alpha-carbonic anhydrase" evidence="8">
    <location>
        <begin position="1"/>
        <end position="78"/>
    </location>
</feature>
<evidence type="ECO:0000256" key="7">
    <source>
        <dbReference type="ARBA" id="ARBA00048348"/>
    </source>
</evidence>
<dbReference type="PANTHER" id="PTHR18952:SF141">
    <property type="entry name" value="CARBONIC ANHYDRASE"/>
    <property type="match status" value="1"/>
</dbReference>
<gene>
    <name evidence="9" type="primary">ca2_2</name>
    <name evidence="9" type="ORF">TNIN_198751</name>
</gene>
<evidence type="ECO:0000256" key="3">
    <source>
        <dbReference type="ARBA" id="ARBA00012925"/>
    </source>
</evidence>
<dbReference type="Proteomes" id="UP000886998">
    <property type="component" value="Unassembled WGS sequence"/>
</dbReference>
<protein>
    <recommendedName>
        <fullName evidence="3">carbonic anhydrase</fullName>
        <ecNumber evidence="3">4.2.1.1</ecNumber>
    </recommendedName>
</protein>
<dbReference type="GO" id="GO:0004089">
    <property type="term" value="F:carbonate dehydratase activity"/>
    <property type="evidence" value="ECO:0007669"/>
    <property type="project" value="UniProtKB-EC"/>
</dbReference>
<comment type="cofactor">
    <cofactor evidence="1">
        <name>Zn(2+)</name>
        <dbReference type="ChEBI" id="CHEBI:29105"/>
    </cofactor>
</comment>
<dbReference type="InterPro" id="IPR023561">
    <property type="entry name" value="Carbonic_anhydrase_a-class"/>
</dbReference>
<evidence type="ECO:0000256" key="4">
    <source>
        <dbReference type="ARBA" id="ARBA00022723"/>
    </source>
</evidence>
<dbReference type="GO" id="GO:0005737">
    <property type="term" value="C:cytoplasm"/>
    <property type="evidence" value="ECO:0007669"/>
    <property type="project" value="TreeGrafter"/>
</dbReference>
<keyword evidence="10" id="KW-1185">Reference proteome</keyword>
<comment type="caution">
    <text evidence="9">The sequence shown here is derived from an EMBL/GenBank/DDBJ whole genome shotgun (WGS) entry which is preliminary data.</text>
</comment>
<organism evidence="9 10">
    <name type="scientific">Trichonephila inaurata madagascariensis</name>
    <dbReference type="NCBI Taxonomy" id="2747483"/>
    <lineage>
        <taxon>Eukaryota</taxon>
        <taxon>Metazoa</taxon>
        <taxon>Ecdysozoa</taxon>
        <taxon>Arthropoda</taxon>
        <taxon>Chelicerata</taxon>
        <taxon>Arachnida</taxon>
        <taxon>Araneae</taxon>
        <taxon>Araneomorphae</taxon>
        <taxon>Entelegynae</taxon>
        <taxon>Araneoidea</taxon>
        <taxon>Nephilidae</taxon>
        <taxon>Trichonephila</taxon>
        <taxon>Trichonephila inaurata</taxon>
    </lineage>
</organism>
<reference evidence="9" key="1">
    <citation type="submission" date="2020-08" db="EMBL/GenBank/DDBJ databases">
        <title>Multicomponent nature underlies the extraordinary mechanical properties of spider dragline silk.</title>
        <authorList>
            <person name="Kono N."/>
            <person name="Nakamura H."/>
            <person name="Mori M."/>
            <person name="Yoshida Y."/>
            <person name="Ohtoshi R."/>
            <person name="Malay A.D."/>
            <person name="Moran D.A.P."/>
            <person name="Tomita M."/>
            <person name="Numata K."/>
            <person name="Arakawa K."/>
        </authorList>
    </citation>
    <scope>NUCLEOTIDE SEQUENCE</scope>
</reference>
<dbReference type="SUPFAM" id="SSF51069">
    <property type="entry name" value="Carbonic anhydrase"/>
    <property type="match status" value="1"/>
</dbReference>
<evidence type="ECO:0000256" key="6">
    <source>
        <dbReference type="ARBA" id="ARBA00023239"/>
    </source>
</evidence>
<name>A0A8X7CRU5_9ARAC</name>
<sequence>MYPADHSYWTYSGSLTTPPCYESVTWIVFKNPITVSKEQLECFRQMKKACDQNFVLKNFRPPQSFEQPRDIRMCLRRDLIRACALEAPTYSHLFPWIRQKRFFVVSCSIRKLLQRKQFPLAASLRTHISILETRLILIKK</sequence>
<dbReference type="PROSITE" id="PS51144">
    <property type="entry name" value="ALPHA_CA_2"/>
    <property type="match status" value="1"/>
</dbReference>
<evidence type="ECO:0000313" key="10">
    <source>
        <dbReference type="Proteomes" id="UP000886998"/>
    </source>
</evidence>
<dbReference type="EC" id="4.2.1.1" evidence="3"/>
<evidence type="ECO:0000256" key="2">
    <source>
        <dbReference type="ARBA" id="ARBA00010718"/>
    </source>
</evidence>
<dbReference type="EMBL" id="BMAV01023043">
    <property type="protein sequence ID" value="GFY78516.1"/>
    <property type="molecule type" value="Genomic_DNA"/>
</dbReference>
<evidence type="ECO:0000313" key="9">
    <source>
        <dbReference type="EMBL" id="GFY78516.1"/>
    </source>
</evidence>
<evidence type="ECO:0000256" key="5">
    <source>
        <dbReference type="ARBA" id="ARBA00022833"/>
    </source>
</evidence>